<keyword evidence="10" id="KW-1185">Reference proteome</keyword>
<gene>
    <name evidence="7" type="primary">ftsL</name>
    <name evidence="9" type="ORF">H5S40_04090</name>
</gene>
<evidence type="ECO:0000313" key="10">
    <source>
        <dbReference type="Proteomes" id="UP000518316"/>
    </source>
</evidence>
<keyword evidence="2 7" id="KW-0132">Cell division</keyword>
<evidence type="ECO:0000256" key="3">
    <source>
        <dbReference type="ARBA" id="ARBA00022692"/>
    </source>
</evidence>
<sequence length="123" mass="13829">MVSNVARQLAGQEQPLQMPEKKTYRQPQISPQPVRWSKFERFLVAAGSLITLVLMISLLSTKISINNQQRHLQDVQTQISKAKSSNTSSQQEIAELTSQSHLKSAAHKYGLTDKNSNVRNVNK</sequence>
<feature type="region of interest" description="Disordered" evidence="8">
    <location>
        <begin position="1"/>
        <end position="30"/>
    </location>
</feature>
<keyword evidence="5 7" id="KW-0472">Membrane</keyword>
<evidence type="ECO:0000256" key="2">
    <source>
        <dbReference type="ARBA" id="ARBA00022618"/>
    </source>
</evidence>
<evidence type="ECO:0000256" key="7">
    <source>
        <dbReference type="HAMAP-Rule" id="MF_00910"/>
    </source>
</evidence>
<dbReference type="HAMAP" id="MF_00910">
    <property type="entry name" value="FtsL"/>
    <property type="match status" value="1"/>
</dbReference>
<keyword evidence="4 7" id="KW-1133">Transmembrane helix</keyword>
<evidence type="ECO:0000256" key="6">
    <source>
        <dbReference type="ARBA" id="ARBA00023306"/>
    </source>
</evidence>
<keyword evidence="1 7" id="KW-1003">Cell membrane</keyword>
<evidence type="ECO:0000256" key="1">
    <source>
        <dbReference type="ARBA" id="ARBA00022475"/>
    </source>
</evidence>
<comment type="caution">
    <text evidence="9">The sequence shown here is derived from an EMBL/GenBank/DDBJ whole genome shotgun (WGS) entry which is preliminary data.</text>
</comment>
<feature type="region of interest" description="Disordered" evidence="8">
    <location>
        <begin position="80"/>
        <end position="99"/>
    </location>
</feature>
<keyword evidence="3 7" id="KW-0812">Transmembrane</keyword>
<comment type="subcellular location">
    <subcellularLocation>
        <location evidence="7">Cell membrane</location>
        <topology evidence="7">Single-pass type II membrane protein</topology>
    </subcellularLocation>
    <text evidence="7">Localizes to the division septum where it forms a ring structure.</text>
</comment>
<protein>
    <recommendedName>
        <fullName evidence="7">Cell division protein FtsL</fullName>
    </recommendedName>
</protein>
<dbReference type="InterPro" id="IPR011922">
    <property type="entry name" value="Cell_div_FtsL"/>
</dbReference>
<dbReference type="RefSeq" id="WP_182597964.1">
    <property type="nucleotide sequence ID" value="NZ_JACIVC010000049.1"/>
</dbReference>
<name>A0A7W3TR23_9LACO</name>
<proteinExistence type="inferred from homology"/>
<evidence type="ECO:0000256" key="5">
    <source>
        <dbReference type="ARBA" id="ARBA00023136"/>
    </source>
</evidence>
<dbReference type="GO" id="GO:0032153">
    <property type="term" value="C:cell division site"/>
    <property type="evidence" value="ECO:0007669"/>
    <property type="project" value="UniProtKB-UniRule"/>
</dbReference>
<evidence type="ECO:0000256" key="4">
    <source>
        <dbReference type="ARBA" id="ARBA00022989"/>
    </source>
</evidence>
<reference evidence="9 10" key="1">
    <citation type="submission" date="2020-07" db="EMBL/GenBank/DDBJ databases">
        <title>Description of Limosilactobacillus balticus sp. nov., Limosilactobacillus agrestis sp. nov., Limosilactobacillus albertensis sp. nov., Limosilactobacillus rudii sp. nov., Limosilactobacillus fastidiosus sp. nov., five novel Limosilactobacillus species isolated from the vertebrate gastrointestinal tract, and proposal of 6 subspecies of Limosilactobacillus reuteri adapted to the gastrointestinal tract of specific vertebrate hosts.</title>
        <authorList>
            <person name="Li F."/>
            <person name="Cheng C."/>
            <person name="Zheng J."/>
            <person name="Quevedo R.M."/>
            <person name="Li J."/>
            <person name="Roos S."/>
            <person name="Gaenzle M.G."/>
            <person name="Walter J."/>
        </authorList>
    </citation>
    <scope>NUCLEOTIDE SEQUENCE [LARGE SCALE GENOMIC DNA]</scope>
    <source>
        <strain evidence="9 10">RRLNB_1_1</strain>
    </source>
</reference>
<dbReference type="Proteomes" id="UP000518316">
    <property type="component" value="Unassembled WGS sequence"/>
</dbReference>
<organism evidence="9 10">
    <name type="scientific">Limosilactobacillus albertensis</name>
    <dbReference type="NCBI Taxonomy" id="2759752"/>
    <lineage>
        <taxon>Bacteria</taxon>
        <taxon>Bacillati</taxon>
        <taxon>Bacillota</taxon>
        <taxon>Bacilli</taxon>
        <taxon>Lactobacillales</taxon>
        <taxon>Lactobacillaceae</taxon>
        <taxon>Limosilactobacillus</taxon>
    </lineage>
</organism>
<evidence type="ECO:0000256" key="8">
    <source>
        <dbReference type="SAM" id="MobiDB-lite"/>
    </source>
</evidence>
<comment type="function">
    <text evidence="7">Essential cell division protein.</text>
</comment>
<dbReference type="GO" id="GO:0005886">
    <property type="term" value="C:plasma membrane"/>
    <property type="evidence" value="ECO:0007669"/>
    <property type="project" value="UniProtKB-SubCell"/>
</dbReference>
<feature type="transmembrane region" description="Helical" evidence="7">
    <location>
        <begin position="42"/>
        <end position="61"/>
    </location>
</feature>
<dbReference type="GO" id="GO:0043093">
    <property type="term" value="P:FtsZ-dependent cytokinesis"/>
    <property type="evidence" value="ECO:0007669"/>
    <property type="project" value="UniProtKB-UniRule"/>
</dbReference>
<dbReference type="EMBL" id="JACIVC010000049">
    <property type="protein sequence ID" value="MBB1069335.1"/>
    <property type="molecule type" value="Genomic_DNA"/>
</dbReference>
<keyword evidence="6 7" id="KW-0131">Cell cycle</keyword>
<comment type="similarity">
    <text evidence="7">Belongs to the FtsL family.</text>
</comment>
<accession>A0A7W3TR23</accession>
<evidence type="ECO:0000313" key="9">
    <source>
        <dbReference type="EMBL" id="MBB1069335.1"/>
    </source>
</evidence>
<dbReference type="AlphaFoldDB" id="A0A7W3TR23"/>